<gene>
    <name evidence="1" type="ORF">BN4615_P82</name>
</gene>
<protein>
    <recommendedName>
        <fullName evidence="2">Phage tail protein</fullName>
    </recommendedName>
</protein>
<reference evidence="1" key="1">
    <citation type="submission" date="2016-04" db="EMBL/GenBank/DDBJ databases">
        <authorList>
            <person name="Evans L.H."/>
            <person name="Alamgir A."/>
            <person name="Owens N."/>
            <person name="Weber N.D."/>
            <person name="Virtaneva K."/>
            <person name="Barbian K."/>
            <person name="Babar A."/>
            <person name="Rosenke K."/>
        </authorList>
    </citation>
    <scope>NUCLEOTIDE SEQUENCE</scope>
    <source>
        <strain evidence="1">Nono1</strain>
    </source>
</reference>
<dbReference type="AlphaFoldDB" id="A0A1M4DVI7"/>
<dbReference type="EMBL" id="LT559118">
    <property type="protein sequence ID" value="SBO90568.1"/>
    <property type="molecule type" value="Genomic_DNA"/>
</dbReference>
<organism evidence="1">
    <name type="scientific">Nonomuraea gerenzanensis</name>
    <dbReference type="NCBI Taxonomy" id="93944"/>
    <lineage>
        <taxon>Bacteria</taxon>
        <taxon>Bacillati</taxon>
        <taxon>Actinomycetota</taxon>
        <taxon>Actinomycetes</taxon>
        <taxon>Streptosporangiales</taxon>
        <taxon>Streptosporangiaceae</taxon>
        <taxon>Nonomuraea</taxon>
    </lineage>
</organism>
<accession>A0A1M4DVI7</accession>
<proteinExistence type="predicted"/>
<evidence type="ECO:0000313" key="1">
    <source>
        <dbReference type="EMBL" id="SBO90568.1"/>
    </source>
</evidence>
<name>A0A1M4DVI7_9ACTN</name>
<sequence>MSLKKFFSEPFLGLHLNSSANINGTSEVTITGDVDTWPVWHVQGPGNNLTFKRSVSTGPDLTFSLGISLGPTDAVVIDTRPGRKSVRHKTTGESFWSRLGPNPQLWPIAPGRNQVTITMSDVGAETSVVMLYQPRYISA</sequence>
<evidence type="ECO:0008006" key="2">
    <source>
        <dbReference type="Google" id="ProtNLM"/>
    </source>
</evidence>